<protein>
    <submittedName>
        <fullName evidence="1">Uncharacterized protein</fullName>
    </submittedName>
</protein>
<comment type="caution">
    <text evidence="1">The sequence shown here is derived from an EMBL/GenBank/DDBJ whole genome shotgun (WGS) entry which is preliminary data.</text>
</comment>
<accession>A0A644X4D8</accession>
<gene>
    <name evidence="1" type="ORF">SDC9_55320</name>
</gene>
<reference evidence="1" key="1">
    <citation type="submission" date="2019-08" db="EMBL/GenBank/DDBJ databases">
        <authorList>
            <person name="Kucharzyk K."/>
            <person name="Murdoch R.W."/>
            <person name="Higgins S."/>
            <person name="Loffler F."/>
        </authorList>
    </citation>
    <scope>NUCLEOTIDE SEQUENCE</scope>
</reference>
<organism evidence="1">
    <name type="scientific">bioreactor metagenome</name>
    <dbReference type="NCBI Taxonomy" id="1076179"/>
    <lineage>
        <taxon>unclassified sequences</taxon>
        <taxon>metagenomes</taxon>
        <taxon>ecological metagenomes</taxon>
    </lineage>
</organism>
<dbReference type="AlphaFoldDB" id="A0A644X4D8"/>
<name>A0A644X4D8_9ZZZZ</name>
<evidence type="ECO:0000313" key="1">
    <source>
        <dbReference type="EMBL" id="MPM09004.1"/>
    </source>
</evidence>
<sequence length="58" mass="6553">MAQFEFKFKIEAANAEEAKKIAESVNKIYKRVEPADLIRLANAVDAKPSLIKKALMFI</sequence>
<proteinExistence type="predicted"/>
<dbReference type="EMBL" id="VSSQ01001517">
    <property type="protein sequence ID" value="MPM09004.1"/>
    <property type="molecule type" value="Genomic_DNA"/>
</dbReference>